<evidence type="ECO:0000313" key="2">
    <source>
        <dbReference type="Proteomes" id="UP000299102"/>
    </source>
</evidence>
<accession>A0A4C1U4V1</accession>
<reference evidence="1 2" key="1">
    <citation type="journal article" date="2019" name="Commun. Biol.">
        <title>The bagworm genome reveals a unique fibroin gene that provides high tensile strength.</title>
        <authorList>
            <person name="Kono N."/>
            <person name="Nakamura H."/>
            <person name="Ohtoshi R."/>
            <person name="Tomita M."/>
            <person name="Numata K."/>
            <person name="Arakawa K."/>
        </authorList>
    </citation>
    <scope>NUCLEOTIDE SEQUENCE [LARGE SCALE GENOMIC DNA]</scope>
</reference>
<proteinExistence type="predicted"/>
<comment type="caution">
    <text evidence="1">The sequence shown here is derived from an EMBL/GenBank/DDBJ whole genome shotgun (WGS) entry which is preliminary data.</text>
</comment>
<dbReference type="AlphaFoldDB" id="A0A4C1U4V1"/>
<organism evidence="1 2">
    <name type="scientific">Eumeta variegata</name>
    <name type="common">Bagworm moth</name>
    <name type="synonym">Eumeta japonica</name>
    <dbReference type="NCBI Taxonomy" id="151549"/>
    <lineage>
        <taxon>Eukaryota</taxon>
        <taxon>Metazoa</taxon>
        <taxon>Ecdysozoa</taxon>
        <taxon>Arthropoda</taxon>
        <taxon>Hexapoda</taxon>
        <taxon>Insecta</taxon>
        <taxon>Pterygota</taxon>
        <taxon>Neoptera</taxon>
        <taxon>Endopterygota</taxon>
        <taxon>Lepidoptera</taxon>
        <taxon>Glossata</taxon>
        <taxon>Ditrysia</taxon>
        <taxon>Tineoidea</taxon>
        <taxon>Psychidae</taxon>
        <taxon>Oiketicinae</taxon>
        <taxon>Eumeta</taxon>
    </lineage>
</organism>
<name>A0A4C1U4V1_EUMVA</name>
<sequence length="97" mass="11067">MINRRWRLENFSWEQSVARRPFVHWCYIPEEFLGALIGDIVHPAGDVLDEFFSNQPLIMCCHMRVRFVVGYLADIGFQVFYSGGAPNGGGIDGMRAN</sequence>
<evidence type="ECO:0000313" key="1">
    <source>
        <dbReference type="EMBL" id="GBP21425.1"/>
    </source>
</evidence>
<protein>
    <submittedName>
        <fullName evidence="1">Uncharacterized protein</fullName>
    </submittedName>
</protein>
<dbReference type="EMBL" id="BGZK01000128">
    <property type="protein sequence ID" value="GBP21425.1"/>
    <property type="molecule type" value="Genomic_DNA"/>
</dbReference>
<keyword evidence="2" id="KW-1185">Reference proteome</keyword>
<dbReference type="Proteomes" id="UP000299102">
    <property type="component" value="Unassembled WGS sequence"/>
</dbReference>
<gene>
    <name evidence="1" type="ORF">EVAR_12026_1</name>
</gene>